<dbReference type="AlphaFoldDB" id="A0A7X0VD37"/>
<gene>
    <name evidence="3" type="ORF">H7C19_01115</name>
</gene>
<evidence type="ECO:0000256" key="1">
    <source>
        <dbReference type="ARBA" id="ARBA00038240"/>
    </source>
</evidence>
<dbReference type="PANTHER" id="PTHR21064:SF6">
    <property type="entry name" value="AMINOGLYCOSIDE PHOSPHOTRANSFERASE DOMAIN-CONTAINING PROTEIN"/>
    <property type="match status" value="1"/>
</dbReference>
<dbReference type="Gene3D" id="3.30.200.20">
    <property type="entry name" value="Phosphorylase Kinase, domain 1"/>
    <property type="match status" value="1"/>
</dbReference>
<dbReference type="PANTHER" id="PTHR21064">
    <property type="entry name" value="AMINOGLYCOSIDE PHOSPHOTRANSFERASE DOMAIN-CONTAINING PROTEIN-RELATED"/>
    <property type="match status" value="1"/>
</dbReference>
<comment type="caution">
    <text evidence="3">The sequence shown here is derived from an EMBL/GenBank/DDBJ whole genome shotgun (WGS) entry which is preliminary data.</text>
</comment>
<organism evidence="3 4">
    <name type="scientific">Cohnella nanjingensis</name>
    <dbReference type="NCBI Taxonomy" id="1387779"/>
    <lineage>
        <taxon>Bacteria</taxon>
        <taxon>Bacillati</taxon>
        <taxon>Bacillota</taxon>
        <taxon>Bacilli</taxon>
        <taxon>Bacillales</taxon>
        <taxon>Paenibacillaceae</taxon>
        <taxon>Cohnella</taxon>
    </lineage>
</organism>
<evidence type="ECO:0000313" key="4">
    <source>
        <dbReference type="Proteomes" id="UP000547209"/>
    </source>
</evidence>
<reference evidence="3 4" key="1">
    <citation type="submission" date="2020-08" db="EMBL/GenBank/DDBJ databases">
        <title>Cohnella phylogeny.</title>
        <authorList>
            <person name="Dunlap C."/>
        </authorList>
    </citation>
    <scope>NUCLEOTIDE SEQUENCE [LARGE SCALE GENOMIC DNA]</scope>
    <source>
        <strain evidence="3 4">DSM 28246</strain>
    </source>
</reference>
<sequence length="334" mass="37024">MPYNQVLRAYWPDGEWVVAEGESGWNNTTRFVEADGRKWVLRIYETHRDPDKIRFEHETLLALSRQALPFRVPVPSRTTEGSTFVRLEDGSGRYACLFAFVDGARPNGLDPQTARAIGEATGRLSIALREIRPDIAPAYAPYYELDAAHPSCPPERVDAFCANPPDALAEWRDELAGLNAQLRHLRSLLPTFKTLPHQLIHGDVNDSNLLREPADPTRLAAILDFEFCTCDVRAMEPAVVLSGMLGEGGSQEAMSAFLKGYGSVVKLSTAEAEAIVPLIRLRKLDVFVHFLGRYLDGVDGPDVLRERIPEAVAGLDKLSREAEGIRSLCLTCLV</sequence>
<dbReference type="EMBL" id="JACJVP010000001">
    <property type="protein sequence ID" value="MBB6669281.1"/>
    <property type="molecule type" value="Genomic_DNA"/>
</dbReference>
<comment type="similarity">
    <text evidence="1">Belongs to the pseudomonas-type ThrB family.</text>
</comment>
<dbReference type="Gene3D" id="3.90.1200.10">
    <property type="match status" value="1"/>
</dbReference>
<keyword evidence="3" id="KW-0808">Transferase</keyword>
<evidence type="ECO:0000313" key="3">
    <source>
        <dbReference type="EMBL" id="MBB6669281.1"/>
    </source>
</evidence>
<dbReference type="RefSeq" id="WP_185140708.1">
    <property type="nucleotide sequence ID" value="NZ_JACJVP010000001.1"/>
</dbReference>
<accession>A0A7X0VD37</accession>
<dbReference type="SUPFAM" id="SSF56112">
    <property type="entry name" value="Protein kinase-like (PK-like)"/>
    <property type="match status" value="1"/>
</dbReference>
<protein>
    <submittedName>
        <fullName evidence="3">Phosphotransferase</fullName>
    </submittedName>
</protein>
<dbReference type="Proteomes" id="UP000547209">
    <property type="component" value="Unassembled WGS sequence"/>
</dbReference>
<dbReference type="InterPro" id="IPR011009">
    <property type="entry name" value="Kinase-like_dom_sf"/>
</dbReference>
<proteinExistence type="inferred from homology"/>
<name>A0A7X0VD37_9BACL</name>
<dbReference type="GO" id="GO:0019202">
    <property type="term" value="F:amino acid kinase activity"/>
    <property type="evidence" value="ECO:0007669"/>
    <property type="project" value="TreeGrafter"/>
</dbReference>
<keyword evidence="4" id="KW-1185">Reference proteome</keyword>
<dbReference type="Pfam" id="PF01636">
    <property type="entry name" value="APH"/>
    <property type="match status" value="1"/>
</dbReference>
<feature type="domain" description="Aminoglycoside phosphotransferase" evidence="2">
    <location>
        <begin position="22"/>
        <end position="262"/>
    </location>
</feature>
<evidence type="ECO:0000259" key="2">
    <source>
        <dbReference type="Pfam" id="PF01636"/>
    </source>
</evidence>
<dbReference type="InterPro" id="IPR002575">
    <property type="entry name" value="Aminoglycoside_PTrfase"/>
</dbReference>
<dbReference type="InterPro" id="IPR050249">
    <property type="entry name" value="Pseudomonas-type_ThrB"/>
</dbReference>